<gene>
    <name evidence="2" type="ORF">FNV33_02765</name>
</gene>
<dbReference type="SUPFAM" id="SSF52540">
    <property type="entry name" value="P-loop containing nucleoside triphosphate hydrolases"/>
    <property type="match status" value="1"/>
</dbReference>
<evidence type="ECO:0000313" key="3">
    <source>
        <dbReference type="Proteomes" id="UP000315953"/>
    </source>
</evidence>
<dbReference type="Gene3D" id="3.40.50.300">
    <property type="entry name" value="P-loop containing nucleotide triphosphate hydrolases"/>
    <property type="match status" value="1"/>
</dbReference>
<evidence type="ECO:0000259" key="1">
    <source>
        <dbReference type="Pfam" id="PF13614"/>
    </source>
</evidence>
<dbReference type="EMBL" id="CP041626">
    <property type="protein sequence ID" value="QDO91020.1"/>
    <property type="molecule type" value="Genomic_DNA"/>
</dbReference>
<dbReference type="PANTHER" id="PTHR13696:SF99">
    <property type="entry name" value="COBYRINIC ACID AC-DIAMIDE SYNTHASE"/>
    <property type="match status" value="1"/>
</dbReference>
<dbReference type="InterPro" id="IPR050678">
    <property type="entry name" value="DNA_Partitioning_ATPase"/>
</dbReference>
<accession>A0A516GI07</accession>
<dbReference type="CDD" id="cd02042">
    <property type="entry name" value="ParAB_family"/>
    <property type="match status" value="1"/>
</dbReference>
<dbReference type="AlphaFoldDB" id="A0A516GI07"/>
<evidence type="ECO:0000313" key="2">
    <source>
        <dbReference type="EMBL" id="QDO91020.1"/>
    </source>
</evidence>
<dbReference type="PANTHER" id="PTHR13696">
    <property type="entry name" value="P-LOOP CONTAINING NUCLEOSIDE TRIPHOSPHATE HYDROLASE"/>
    <property type="match status" value="1"/>
</dbReference>
<feature type="domain" description="AAA" evidence="1">
    <location>
        <begin position="7"/>
        <end position="171"/>
    </location>
</feature>
<organism evidence="2 3">
    <name type="scientific">Dolosigranulum pigrum</name>
    <dbReference type="NCBI Taxonomy" id="29394"/>
    <lineage>
        <taxon>Bacteria</taxon>
        <taxon>Bacillati</taxon>
        <taxon>Bacillota</taxon>
        <taxon>Bacilli</taxon>
        <taxon>Lactobacillales</taxon>
        <taxon>Carnobacteriaceae</taxon>
        <taxon>Dolosigranulum</taxon>
    </lineage>
</organism>
<dbReference type="RefSeq" id="WP_143333184.1">
    <property type="nucleotide sequence ID" value="NZ_CP041626.1"/>
</dbReference>
<protein>
    <submittedName>
        <fullName evidence="2">AAA family ATPase</fullName>
    </submittedName>
</protein>
<name>A0A516GI07_9LACT</name>
<dbReference type="Proteomes" id="UP000315953">
    <property type="component" value="Chromosome"/>
</dbReference>
<dbReference type="InterPro" id="IPR027417">
    <property type="entry name" value="P-loop_NTPase"/>
</dbReference>
<dbReference type="InterPro" id="IPR025669">
    <property type="entry name" value="AAA_dom"/>
</dbReference>
<reference evidence="2 3" key="1">
    <citation type="submission" date="2019-07" db="EMBL/GenBank/DDBJ databases">
        <title>Genome assembly of a nasal isolate of Dolosigranulum pigrum from a chronic sinusitis patient.</title>
        <authorList>
            <person name="Baig S."/>
            <person name="Overballe-Petersen S."/>
            <person name="Kaspar U."/>
            <person name="Rendboe A."/>
            <person name="de Man T."/>
            <person name="Liu C."/>
            <person name="Price L.B."/>
            <person name="Stegger M."/>
            <person name="Becker K."/>
            <person name="Skytt Andersen P."/>
        </authorList>
    </citation>
    <scope>NUCLEOTIDE SEQUENCE [LARGE SCALE GENOMIC DNA]</scope>
    <source>
        <strain evidence="2 3">83VPs-KB5</strain>
    </source>
</reference>
<dbReference type="Pfam" id="PF13614">
    <property type="entry name" value="AAA_31"/>
    <property type="match status" value="1"/>
</dbReference>
<proteinExistence type="predicted"/>
<dbReference type="KEGG" id="dpm:FNV33_02765"/>
<sequence length="276" mass="31798">MLQEKLMKTISFTAVKGGVGKTTLTYNFGEWLAAEGFQVLMIDNDPQSSLSQTYELYESEKTVADIYRQNGVEPKIHKMKKGLDILPSTLGLERVNEELQTVSQKDFQLIGWYNEHFDNVISQYDFILIDNHPDFSTITKNAVLVSDYIISPVEPGEYSWISKSNMESRFNHFIETCIDPLTRESYVTGTLKFVGNRVKHNTKTSREFLEAIAQSDQFLGWFAEKELFNKSTTEHISIVEMMNRQEYRRHGDFFADTNRLFQTILSEAAKSHLGDD</sequence>